<evidence type="ECO:0000313" key="2">
    <source>
        <dbReference type="EMBL" id="BCT91516.1"/>
    </source>
</evidence>
<reference evidence="2 3" key="1">
    <citation type="submission" date="2021-03" db="EMBL/GenBank/DDBJ databases">
        <title>Complete Genome Sequences of Two Lysobacter Strains Isolated from Sea Water (Lysobacter caseinilyticus) and Soil (Lysobacter helvus) in South Korea.</title>
        <authorList>
            <person name="Watanabe Y."/>
            <person name="Arakawa K."/>
        </authorList>
    </citation>
    <scope>NUCLEOTIDE SEQUENCE [LARGE SCALE GENOMIC DNA]</scope>
    <source>
        <strain evidence="2 3">KVB24</strain>
    </source>
</reference>
<feature type="transmembrane region" description="Helical" evidence="1">
    <location>
        <begin position="142"/>
        <end position="162"/>
    </location>
</feature>
<accession>A0ABN6FQ19</accession>
<name>A0ABN6FQ19_9GAMM</name>
<feature type="transmembrane region" description="Helical" evidence="1">
    <location>
        <begin position="106"/>
        <end position="130"/>
    </location>
</feature>
<dbReference type="EMBL" id="AP024545">
    <property type="protein sequence ID" value="BCT91516.1"/>
    <property type="molecule type" value="Genomic_DNA"/>
</dbReference>
<sequence length="168" mass="17209">MHAFTALDSPRSGLRALPRLGWIALGGVVFAAADLAVAALFWGLRNGIPAIRIPQAIASWVLGSNAAHAGGMATAIAGFALYCAVMGVIVDGFVRLHARSARVRASGFIGGALYGMAAYVLLFHVCVPLFTAVRETGATPLSWLLACAATFAGIGIGCVGIARVTASR</sequence>
<dbReference type="RefSeq" id="WP_213435506.1">
    <property type="nucleotide sequence ID" value="NZ_AP024545.1"/>
</dbReference>
<keyword evidence="1" id="KW-0812">Transmembrane</keyword>
<evidence type="ECO:0000313" key="3">
    <source>
        <dbReference type="Proteomes" id="UP000681317"/>
    </source>
</evidence>
<keyword evidence="1" id="KW-1133">Transmembrane helix</keyword>
<evidence type="ECO:0008006" key="4">
    <source>
        <dbReference type="Google" id="ProtNLM"/>
    </source>
</evidence>
<feature type="transmembrane region" description="Helical" evidence="1">
    <location>
        <begin position="20"/>
        <end position="44"/>
    </location>
</feature>
<dbReference type="Proteomes" id="UP000681317">
    <property type="component" value="Chromosome"/>
</dbReference>
<gene>
    <name evidence="2" type="ORF">LYSCAS_05400</name>
</gene>
<keyword evidence="1" id="KW-0472">Membrane</keyword>
<proteinExistence type="predicted"/>
<feature type="transmembrane region" description="Helical" evidence="1">
    <location>
        <begin position="72"/>
        <end position="94"/>
    </location>
</feature>
<organism evidence="2 3">
    <name type="scientific">Noviluteimonas caseinilytica</name>
    <dbReference type="NCBI Taxonomy" id="2675101"/>
    <lineage>
        <taxon>Bacteria</taxon>
        <taxon>Pseudomonadati</taxon>
        <taxon>Pseudomonadota</taxon>
        <taxon>Gammaproteobacteria</taxon>
        <taxon>Lysobacterales</taxon>
        <taxon>Lysobacteraceae</taxon>
        <taxon>Noviluteimonas</taxon>
    </lineage>
</organism>
<evidence type="ECO:0000256" key="1">
    <source>
        <dbReference type="SAM" id="Phobius"/>
    </source>
</evidence>
<protein>
    <recommendedName>
        <fullName evidence="4">DUF2177 family protein</fullName>
    </recommendedName>
</protein>
<keyword evidence="3" id="KW-1185">Reference proteome</keyword>